<organism evidence="2 3">
    <name type="scientific">Streptosporangium sandarakinum</name>
    <dbReference type="NCBI Taxonomy" id="1260955"/>
    <lineage>
        <taxon>Bacteria</taxon>
        <taxon>Bacillati</taxon>
        <taxon>Actinomycetota</taxon>
        <taxon>Actinomycetes</taxon>
        <taxon>Streptosporangiales</taxon>
        <taxon>Streptosporangiaceae</taxon>
        <taxon>Streptosporangium</taxon>
    </lineage>
</organism>
<dbReference type="Gene3D" id="3.40.630.30">
    <property type="match status" value="1"/>
</dbReference>
<protein>
    <submittedName>
        <fullName evidence="2">GNAT superfamily N-acetyltransferase</fullName>
    </submittedName>
</protein>
<dbReference type="PROSITE" id="PS51186">
    <property type="entry name" value="GNAT"/>
    <property type="match status" value="1"/>
</dbReference>
<gene>
    <name evidence="2" type="ORF">HDA43_004325</name>
</gene>
<name>A0A852V4J9_9ACTN</name>
<keyword evidence="3" id="KW-1185">Reference proteome</keyword>
<keyword evidence="2" id="KW-0808">Transferase</keyword>
<dbReference type="AlphaFoldDB" id="A0A852V4J9"/>
<evidence type="ECO:0000259" key="1">
    <source>
        <dbReference type="PROSITE" id="PS51186"/>
    </source>
</evidence>
<dbReference type="InterPro" id="IPR000182">
    <property type="entry name" value="GNAT_dom"/>
</dbReference>
<evidence type="ECO:0000313" key="3">
    <source>
        <dbReference type="Proteomes" id="UP000576393"/>
    </source>
</evidence>
<sequence>MDADEMLALFDRRMRREARADAPGARIERVEVPGPPSGRTGVVVRQVGGDGGWNGVLWTDLDETTADAAIAAQTLFFGSLGHGFEWKLYGHDRPAGLGERLRAAGFAAEPAETVMVAEIGGLPADGGLPEGVRLRPVTGPGDVDLMVEAHDLAFGRSDPGMRRWLLDRLAGSPETTVMVVAMAGDLPVSAARMELHPGTGFASLWGGGTVPSWRGRGVYRALVAHRARVAAERGYRYLQVDASDQSRPILRRLGFVPLTVTTPYMYGP</sequence>
<dbReference type="SUPFAM" id="SSF55729">
    <property type="entry name" value="Acyl-CoA N-acyltransferases (Nat)"/>
    <property type="match status" value="1"/>
</dbReference>
<dbReference type="Pfam" id="PF00583">
    <property type="entry name" value="Acetyltransf_1"/>
    <property type="match status" value="1"/>
</dbReference>
<dbReference type="CDD" id="cd04301">
    <property type="entry name" value="NAT_SF"/>
    <property type="match status" value="1"/>
</dbReference>
<reference evidence="2 3" key="1">
    <citation type="submission" date="2020-07" db="EMBL/GenBank/DDBJ databases">
        <title>Sequencing the genomes of 1000 actinobacteria strains.</title>
        <authorList>
            <person name="Klenk H.-P."/>
        </authorList>
    </citation>
    <scope>NUCLEOTIDE SEQUENCE [LARGE SCALE GENOMIC DNA]</scope>
    <source>
        <strain evidence="2 3">DSM 45763</strain>
    </source>
</reference>
<proteinExistence type="predicted"/>
<dbReference type="RefSeq" id="WP_179824466.1">
    <property type="nucleotide sequence ID" value="NZ_JACCCO010000002.1"/>
</dbReference>
<feature type="domain" description="N-acetyltransferase" evidence="1">
    <location>
        <begin position="132"/>
        <end position="268"/>
    </location>
</feature>
<evidence type="ECO:0000313" key="2">
    <source>
        <dbReference type="EMBL" id="NYF42124.1"/>
    </source>
</evidence>
<accession>A0A852V4J9</accession>
<dbReference type="GO" id="GO:0016747">
    <property type="term" value="F:acyltransferase activity, transferring groups other than amino-acyl groups"/>
    <property type="evidence" value="ECO:0007669"/>
    <property type="project" value="InterPro"/>
</dbReference>
<dbReference type="EMBL" id="JACCCO010000002">
    <property type="protein sequence ID" value="NYF42124.1"/>
    <property type="molecule type" value="Genomic_DNA"/>
</dbReference>
<dbReference type="Proteomes" id="UP000576393">
    <property type="component" value="Unassembled WGS sequence"/>
</dbReference>
<comment type="caution">
    <text evidence="2">The sequence shown here is derived from an EMBL/GenBank/DDBJ whole genome shotgun (WGS) entry which is preliminary data.</text>
</comment>
<dbReference type="InterPro" id="IPR016181">
    <property type="entry name" value="Acyl_CoA_acyltransferase"/>
</dbReference>